<dbReference type="PANTHER" id="PTHR15073:SF3">
    <property type="entry name" value="MAP7 DOMAIN-CONTAINING PROTEIN 2"/>
    <property type="match status" value="1"/>
</dbReference>
<dbReference type="Proteomes" id="UP000694420">
    <property type="component" value="Unplaced"/>
</dbReference>
<feature type="region of interest" description="Disordered" evidence="6">
    <location>
        <begin position="48"/>
        <end position="115"/>
    </location>
</feature>
<dbReference type="InterPro" id="IPR008604">
    <property type="entry name" value="MAP7_fam"/>
</dbReference>
<evidence type="ECO:0000313" key="8">
    <source>
        <dbReference type="Proteomes" id="UP000694420"/>
    </source>
</evidence>
<protein>
    <submittedName>
        <fullName evidence="7">MAP7 domain containing 2</fullName>
    </submittedName>
</protein>
<evidence type="ECO:0000313" key="7">
    <source>
        <dbReference type="Ensembl" id="ENSNPEP00000001161.1"/>
    </source>
</evidence>
<reference evidence="7" key="1">
    <citation type="submission" date="2025-08" db="UniProtKB">
        <authorList>
            <consortium name="Ensembl"/>
        </authorList>
    </citation>
    <scope>IDENTIFICATION</scope>
</reference>
<gene>
    <name evidence="7" type="primary">MAP7D2</name>
</gene>
<feature type="compositionally biased region" description="Basic and acidic residues" evidence="6">
    <location>
        <begin position="287"/>
        <end position="300"/>
    </location>
</feature>
<dbReference type="Pfam" id="PF05672">
    <property type="entry name" value="MAP7"/>
    <property type="match status" value="1"/>
</dbReference>
<comment type="subcellular location">
    <subcellularLocation>
        <location evidence="1">Cytoplasm</location>
        <location evidence="1">Cytoskeleton</location>
    </subcellularLocation>
</comment>
<keyword evidence="3" id="KW-0963">Cytoplasm</keyword>
<evidence type="ECO:0000256" key="1">
    <source>
        <dbReference type="ARBA" id="ARBA00004245"/>
    </source>
</evidence>
<proteinExistence type="inferred from homology"/>
<dbReference type="PANTHER" id="PTHR15073">
    <property type="entry name" value="MICROTUBULE-ASSOCIATED PROTEIN"/>
    <property type="match status" value="1"/>
</dbReference>
<evidence type="ECO:0000256" key="3">
    <source>
        <dbReference type="ARBA" id="ARBA00022490"/>
    </source>
</evidence>
<sequence>TDERQRLARERREEREKYLAAREQQILEKERRAKLQYEKQIEERWRRLEEQRQREEQKRAAVEEKRRQKLKEEEERLEAMMRRSLERSQQLEQKQKRWSWGGALAPGSAPRDACDKLSASTMNLPKQTESPISKRLSSSTAAITHSPDRAHRMHLSPMENFIVSRLLTPTQSSLARSRSTLMLSEQYNNPAPASPLKSPYKPSPTRSTDRKKATSPSTSDAVKGATAAEAAQVGLCSWNFIPSCIMAPFVFLIRTAAKTYPQSPKNAKQYPASPVKHRAASHLSQETPKKKADKEKENAGHPRSPGARAEEPGQAAAEKHPPAAGKPESTEGKLTAGTTDAEEASKILAEKRRQARLQKEQEERERQEREELEREEQKRKAEEERLRLEAEARKKEEEKKREEEAARKKAEEEARRRAEEEQMLKEKQERELQAKLEKQKEEAEMKAREAAEQLRLEREQIMQQIEQERLERKKRIDEIMKRTRRTFFKYVYHLNTDIATVMFSLSEINGLATCLKNQSPESAAPVMPSQAVVANGLKPASALIQLEAVDGKANSTEDSADEVQSMDVSPVSKEELISIPEYSPMNELMPSVSLDQNGTSNSKALEDLLDFTGQATYSKISSETISLDDCNKNLIEGFNSPGQENTLNSIC</sequence>
<dbReference type="InterPro" id="IPR051483">
    <property type="entry name" value="MAP7_domain-containing"/>
</dbReference>
<name>A0A8C6YL90_NOTPE</name>
<organism evidence="7 8">
    <name type="scientific">Nothoprocta perdicaria</name>
    <name type="common">Chilean tinamou</name>
    <name type="synonym">Crypturus perdicarius</name>
    <dbReference type="NCBI Taxonomy" id="30464"/>
    <lineage>
        <taxon>Eukaryota</taxon>
        <taxon>Metazoa</taxon>
        <taxon>Chordata</taxon>
        <taxon>Craniata</taxon>
        <taxon>Vertebrata</taxon>
        <taxon>Euteleostomi</taxon>
        <taxon>Archelosauria</taxon>
        <taxon>Archosauria</taxon>
        <taxon>Dinosauria</taxon>
        <taxon>Saurischia</taxon>
        <taxon>Theropoda</taxon>
        <taxon>Coelurosauria</taxon>
        <taxon>Aves</taxon>
        <taxon>Palaeognathae</taxon>
        <taxon>Tinamiformes</taxon>
        <taxon>Tinamidae</taxon>
        <taxon>Nothoprocta</taxon>
    </lineage>
</organism>
<evidence type="ECO:0000256" key="6">
    <source>
        <dbReference type="SAM" id="MobiDB-lite"/>
    </source>
</evidence>
<keyword evidence="5" id="KW-0206">Cytoskeleton</keyword>
<feature type="compositionally biased region" description="Basic and acidic residues" evidence="6">
    <location>
        <begin position="343"/>
        <end position="439"/>
    </location>
</feature>
<dbReference type="GO" id="GO:0015630">
    <property type="term" value="C:microtubule cytoskeleton"/>
    <property type="evidence" value="ECO:0007669"/>
    <property type="project" value="InterPro"/>
</dbReference>
<feature type="compositionally biased region" description="Basic and acidic residues" evidence="6">
    <location>
        <begin position="48"/>
        <end position="86"/>
    </location>
</feature>
<feature type="region of interest" description="Disordered" evidence="6">
    <location>
        <begin position="262"/>
        <end position="439"/>
    </location>
</feature>
<keyword evidence="4" id="KW-0175">Coiled coil</keyword>
<evidence type="ECO:0000256" key="5">
    <source>
        <dbReference type="ARBA" id="ARBA00023212"/>
    </source>
</evidence>
<evidence type="ECO:0000256" key="4">
    <source>
        <dbReference type="ARBA" id="ARBA00023054"/>
    </source>
</evidence>
<accession>A0A8C6YL90</accession>
<evidence type="ECO:0000256" key="2">
    <source>
        <dbReference type="ARBA" id="ARBA00007525"/>
    </source>
</evidence>
<keyword evidence="8" id="KW-1185">Reference proteome</keyword>
<dbReference type="Ensembl" id="ENSNPET00000001182.1">
    <property type="protein sequence ID" value="ENSNPEP00000001161.1"/>
    <property type="gene ID" value="ENSNPEG00000000654.1"/>
</dbReference>
<dbReference type="AlphaFoldDB" id="A0A8C6YL90"/>
<reference evidence="7" key="2">
    <citation type="submission" date="2025-09" db="UniProtKB">
        <authorList>
            <consortium name="Ensembl"/>
        </authorList>
    </citation>
    <scope>IDENTIFICATION</scope>
</reference>
<feature type="region of interest" description="Disordered" evidence="6">
    <location>
        <begin position="186"/>
        <end position="222"/>
    </location>
</feature>
<dbReference type="GO" id="GO:0000226">
    <property type="term" value="P:microtubule cytoskeleton organization"/>
    <property type="evidence" value="ECO:0007669"/>
    <property type="project" value="InterPro"/>
</dbReference>
<comment type="similarity">
    <text evidence="2">Belongs to the MAP7 family.</text>
</comment>